<evidence type="ECO:0000313" key="2">
    <source>
        <dbReference type="EMBL" id="CAA9433281.1"/>
    </source>
</evidence>
<reference evidence="2" key="1">
    <citation type="submission" date="2020-02" db="EMBL/GenBank/DDBJ databases">
        <authorList>
            <person name="Meier V. D."/>
        </authorList>
    </citation>
    <scope>NUCLEOTIDE SEQUENCE</scope>
    <source>
        <strain evidence="2">AVDCRST_MAG22</strain>
    </source>
</reference>
<organism evidence="2">
    <name type="scientific">uncultured Rubrobacteraceae bacterium</name>
    <dbReference type="NCBI Taxonomy" id="349277"/>
    <lineage>
        <taxon>Bacteria</taxon>
        <taxon>Bacillati</taxon>
        <taxon>Actinomycetota</taxon>
        <taxon>Rubrobacteria</taxon>
        <taxon>Rubrobacterales</taxon>
        <taxon>Rubrobacteraceae</taxon>
        <taxon>environmental samples</taxon>
    </lineage>
</organism>
<feature type="non-terminal residue" evidence="2">
    <location>
        <position position="1"/>
    </location>
</feature>
<sequence length="100" mass="10370">ATERNGPLHPRPLAALLARRALPQPRRVRLQGRRRRGGSRAARRALGGRPPRGGVTTRVRPPQDGAAVRVRGPPPGGGHGHGESPGALGATRAPAARSAV</sequence>
<feature type="compositionally biased region" description="Low complexity" evidence="1">
    <location>
        <begin position="7"/>
        <end position="25"/>
    </location>
</feature>
<evidence type="ECO:0000256" key="1">
    <source>
        <dbReference type="SAM" id="MobiDB-lite"/>
    </source>
</evidence>
<feature type="compositionally biased region" description="Low complexity" evidence="1">
    <location>
        <begin position="44"/>
        <end position="71"/>
    </location>
</feature>
<dbReference type="AlphaFoldDB" id="A0A6J4Q580"/>
<feature type="compositionally biased region" description="Basic residues" evidence="1">
    <location>
        <begin position="26"/>
        <end position="43"/>
    </location>
</feature>
<accession>A0A6J4Q580</accession>
<dbReference type="EMBL" id="CADCUV010000162">
    <property type="protein sequence ID" value="CAA9433281.1"/>
    <property type="molecule type" value="Genomic_DNA"/>
</dbReference>
<name>A0A6J4Q580_9ACTN</name>
<gene>
    <name evidence="2" type="ORF">AVDCRST_MAG22-3496</name>
</gene>
<protein>
    <submittedName>
        <fullName evidence="2">Uncharacterized protein</fullName>
    </submittedName>
</protein>
<feature type="region of interest" description="Disordered" evidence="1">
    <location>
        <begin position="1"/>
        <end position="100"/>
    </location>
</feature>
<proteinExistence type="predicted"/>
<feature type="non-terminal residue" evidence="2">
    <location>
        <position position="100"/>
    </location>
</feature>